<dbReference type="Pfam" id="PF01066">
    <property type="entry name" value="CDP-OH_P_transf"/>
    <property type="match status" value="1"/>
</dbReference>
<name>A0A249KGY4_9ACTN</name>
<dbReference type="GO" id="GO:0016020">
    <property type="term" value="C:membrane"/>
    <property type="evidence" value="ECO:0007669"/>
    <property type="project" value="InterPro"/>
</dbReference>
<keyword evidence="1" id="KW-0472">Membrane</keyword>
<gene>
    <name evidence="2" type="ORF">A1sIA56_03650</name>
</gene>
<dbReference type="InterPro" id="IPR043130">
    <property type="entry name" value="CDP-OH_PTrfase_TM_dom"/>
</dbReference>
<dbReference type="AlphaFoldDB" id="A0A249KGY4"/>
<dbReference type="KEGG" id="psuf:A1sIA56_03650"/>
<evidence type="ECO:0000313" key="3">
    <source>
        <dbReference type="Proteomes" id="UP000217215"/>
    </source>
</evidence>
<keyword evidence="1" id="KW-0812">Transmembrane</keyword>
<feature type="transmembrane region" description="Helical" evidence="1">
    <location>
        <begin position="167"/>
        <end position="187"/>
    </location>
</feature>
<reference evidence="2 3" key="1">
    <citation type="submission" date="2016-07" db="EMBL/GenBank/DDBJ databases">
        <title>High microdiversification within the ubiquitous acI lineage of Actinobacteria.</title>
        <authorList>
            <person name="Neuenschwander S.M."/>
            <person name="Salcher M."/>
            <person name="Ghai R."/>
            <person name="Pernthaler J."/>
        </authorList>
    </citation>
    <scope>NUCLEOTIDE SEQUENCE [LARGE SCALE GENOMIC DNA]</scope>
    <source>
        <strain evidence="2">MMS-IA-56</strain>
    </source>
</reference>
<keyword evidence="3" id="KW-1185">Reference proteome</keyword>
<organism evidence="2 3">
    <name type="scientific">Candidatus Planktophila sulfonica</name>
    <dbReference type="NCBI Taxonomy" id="1884904"/>
    <lineage>
        <taxon>Bacteria</taxon>
        <taxon>Bacillati</taxon>
        <taxon>Actinomycetota</taxon>
        <taxon>Actinomycetes</taxon>
        <taxon>Candidatus Nanopelagicales</taxon>
        <taxon>Candidatus Nanopelagicaceae</taxon>
        <taxon>Candidatus Planktophila</taxon>
    </lineage>
</organism>
<proteinExistence type="predicted"/>
<keyword evidence="1" id="KW-1133">Transmembrane helix</keyword>
<feature type="transmembrane region" description="Helical" evidence="1">
    <location>
        <begin position="52"/>
        <end position="68"/>
    </location>
</feature>
<dbReference type="GO" id="GO:0016780">
    <property type="term" value="F:phosphotransferase activity, for other substituted phosphate groups"/>
    <property type="evidence" value="ECO:0007669"/>
    <property type="project" value="InterPro"/>
</dbReference>
<keyword evidence="2" id="KW-0808">Transferase</keyword>
<dbReference type="Proteomes" id="UP000217215">
    <property type="component" value="Chromosome"/>
</dbReference>
<feature type="transmembrane region" description="Helical" evidence="1">
    <location>
        <begin position="20"/>
        <end position="46"/>
    </location>
</feature>
<dbReference type="RefSeq" id="WP_095673598.1">
    <property type="nucleotide sequence ID" value="NZ_CP016773.1"/>
</dbReference>
<dbReference type="Gene3D" id="1.20.120.1760">
    <property type="match status" value="1"/>
</dbReference>
<feature type="transmembrane region" description="Helical" evidence="1">
    <location>
        <begin position="114"/>
        <end position="131"/>
    </location>
</feature>
<dbReference type="EMBL" id="CP016773">
    <property type="protein sequence ID" value="ASY16006.1"/>
    <property type="molecule type" value="Genomic_DNA"/>
</dbReference>
<accession>A0A249KGY4</accession>
<sequence>MISSALKPAVTRLIEPVARFALRIGLTPNTITLLGALGVLLSAGYFYPQEEYFVGTLFISFFALSDLFDGTMARISHSGASKWGGFLDSTIDRITDSAIIIAILIPLIEADDKLSYLGLITLVTGLLIPYIRAKAESYSIDCSVGIAERTERLVIILTAVGFEGLNVPYALAAGLWLLAILGVVTVIQRIKVVRNGLLNQ</sequence>
<evidence type="ECO:0000256" key="1">
    <source>
        <dbReference type="SAM" id="Phobius"/>
    </source>
</evidence>
<protein>
    <submittedName>
        <fullName evidence="2">CDP-diacylglycerol--glycerol-3-phosphate 3-phosphatidyltransferase</fullName>
    </submittedName>
</protein>
<dbReference type="NCBIfam" id="NF045883">
    <property type="entry name" value="PIPSynth"/>
    <property type="match status" value="1"/>
</dbReference>
<dbReference type="OrthoDB" id="116551at2"/>
<dbReference type="InterPro" id="IPR000462">
    <property type="entry name" value="CDP-OH_P_trans"/>
</dbReference>
<evidence type="ECO:0000313" key="2">
    <source>
        <dbReference type="EMBL" id="ASY16006.1"/>
    </source>
</evidence>
<dbReference type="GO" id="GO:0008654">
    <property type="term" value="P:phospholipid biosynthetic process"/>
    <property type="evidence" value="ECO:0007669"/>
    <property type="project" value="InterPro"/>
</dbReference>